<dbReference type="KEGG" id="aprc:113873287"/>
<evidence type="ECO:0000256" key="1">
    <source>
        <dbReference type="PROSITE-ProRule" id="PRU00042"/>
    </source>
</evidence>
<keyword evidence="1" id="KW-0479">Metal-binding</keyword>
<organism evidence="3 4">
    <name type="scientific">Abrus precatorius</name>
    <name type="common">Indian licorice</name>
    <name type="synonym">Glycine abrus</name>
    <dbReference type="NCBI Taxonomy" id="3816"/>
    <lineage>
        <taxon>Eukaryota</taxon>
        <taxon>Viridiplantae</taxon>
        <taxon>Streptophyta</taxon>
        <taxon>Embryophyta</taxon>
        <taxon>Tracheophyta</taxon>
        <taxon>Spermatophyta</taxon>
        <taxon>Magnoliopsida</taxon>
        <taxon>eudicotyledons</taxon>
        <taxon>Gunneridae</taxon>
        <taxon>Pentapetalae</taxon>
        <taxon>rosids</taxon>
        <taxon>fabids</taxon>
        <taxon>Fabales</taxon>
        <taxon>Fabaceae</taxon>
        <taxon>Papilionoideae</taxon>
        <taxon>50 kb inversion clade</taxon>
        <taxon>NPAAA clade</taxon>
        <taxon>indigoferoid/millettioid clade</taxon>
        <taxon>Abreae</taxon>
        <taxon>Abrus</taxon>
    </lineage>
</organism>
<dbReference type="PROSITE" id="PS00028">
    <property type="entry name" value="ZINC_FINGER_C2H2_1"/>
    <property type="match status" value="1"/>
</dbReference>
<keyword evidence="1" id="KW-0863">Zinc-finger</keyword>
<gene>
    <name evidence="4" type="primary">LOC113873287</name>
</gene>
<reference evidence="3" key="1">
    <citation type="journal article" date="2019" name="Toxins">
        <title>Detection of Abrin-Like and Prepropulchellin-Like Toxin Genes and Transcripts Using Whole Genome Sequencing and Full-Length Transcript Sequencing of Abrus precatorius.</title>
        <authorList>
            <person name="Hovde B.T."/>
            <person name="Daligault H.E."/>
            <person name="Hanschen E.R."/>
            <person name="Kunde Y.A."/>
            <person name="Johnson M.B."/>
            <person name="Starkenburg S.R."/>
            <person name="Johnson S.L."/>
        </authorList>
    </citation>
    <scope>NUCLEOTIDE SEQUENCE [LARGE SCALE GENOMIC DNA]</scope>
</reference>
<dbReference type="OrthoDB" id="1414247at2759"/>
<dbReference type="GO" id="GO:0008270">
    <property type="term" value="F:zinc ion binding"/>
    <property type="evidence" value="ECO:0007669"/>
    <property type="project" value="UniProtKB-KW"/>
</dbReference>
<feature type="domain" description="C2H2-type" evidence="2">
    <location>
        <begin position="248"/>
        <end position="276"/>
    </location>
</feature>
<reference evidence="4" key="2">
    <citation type="submission" date="2025-08" db="UniProtKB">
        <authorList>
            <consortium name="RefSeq"/>
        </authorList>
    </citation>
    <scope>IDENTIFICATION</scope>
    <source>
        <tissue evidence="4">Young leaves</tissue>
    </source>
</reference>
<name>A0A8B8MEY6_ABRPR</name>
<accession>A0A8B8MEY6</accession>
<dbReference type="Proteomes" id="UP000694853">
    <property type="component" value="Unplaced"/>
</dbReference>
<proteinExistence type="predicted"/>
<dbReference type="InterPro" id="IPR013087">
    <property type="entry name" value="Znf_C2H2_type"/>
</dbReference>
<dbReference type="AlphaFoldDB" id="A0A8B8MEY6"/>
<evidence type="ECO:0000313" key="3">
    <source>
        <dbReference type="Proteomes" id="UP000694853"/>
    </source>
</evidence>
<dbReference type="PROSITE" id="PS50157">
    <property type="entry name" value="ZINC_FINGER_C2H2_2"/>
    <property type="match status" value="1"/>
</dbReference>
<sequence>MAHDSEFDNALVTLSPFSPHSASKSNYLGEQRKGSLVTTKSPWAYANVNGSENMKTKVGWTMVKESEFSHSPTNNAQNIMRASQIVRAQLLHAAAASSGAHSPTPSNDVVVDTEEKKKAREMLQAQLLRASASTLNNDVVSMDTLRRQQLLCASTMKERLIPSLKNHRFNHNDYAFDKNTNRSHFSQSQPMSDVDEGIEIFCFGSDKTLQKATVTDISSEAVNEVEVISDNEYDGRIHSFPYKKNGPYTCPKCSHVFGTSQRFAAHVSSSHYKYESKAQRKKRLMAKIRGKSFQLHRVNDGLTFVPVPSSKVVAAGNNSNHGGAMVKVEAVEVGAVEVASPLPGKELGVKIKLEPVDS</sequence>
<keyword evidence="1" id="KW-0862">Zinc</keyword>
<evidence type="ECO:0000259" key="2">
    <source>
        <dbReference type="PROSITE" id="PS50157"/>
    </source>
</evidence>
<evidence type="ECO:0000313" key="4">
    <source>
        <dbReference type="RefSeq" id="XP_027367140.1"/>
    </source>
</evidence>
<keyword evidence="3" id="KW-1185">Reference proteome</keyword>
<protein>
    <submittedName>
        <fullName evidence="4">Uncharacterized protein LOC113873287</fullName>
    </submittedName>
</protein>
<dbReference type="RefSeq" id="XP_027367140.1">
    <property type="nucleotide sequence ID" value="XM_027511339.1"/>
</dbReference>
<dbReference type="GeneID" id="113873287"/>